<dbReference type="PANTHER" id="PTHR33568:SF3">
    <property type="entry name" value="DNA-DIRECTED DNA POLYMERASE"/>
    <property type="match status" value="1"/>
</dbReference>
<keyword evidence="11" id="KW-1185">Reference proteome</keyword>
<dbReference type="Gene3D" id="3.90.1600.10">
    <property type="entry name" value="Palm domain of DNA polymerase"/>
    <property type="match status" value="1"/>
</dbReference>
<evidence type="ECO:0000259" key="9">
    <source>
        <dbReference type="Pfam" id="PF03175"/>
    </source>
</evidence>
<feature type="non-terminal residue" evidence="10">
    <location>
        <position position="1"/>
    </location>
</feature>
<dbReference type="GO" id="GO:0000166">
    <property type="term" value="F:nucleotide binding"/>
    <property type="evidence" value="ECO:0007669"/>
    <property type="project" value="InterPro"/>
</dbReference>
<dbReference type="EC" id="2.7.7.7" evidence="2"/>
<dbReference type="InterPro" id="IPR004868">
    <property type="entry name" value="DNA-dir_DNA_pol_B_mt/vir"/>
</dbReference>
<evidence type="ECO:0000256" key="7">
    <source>
        <dbReference type="ARBA" id="ARBA00023125"/>
    </source>
</evidence>
<keyword evidence="4" id="KW-0548">Nucleotidyltransferase</keyword>
<evidence type="ECO:0000313" key="11">
    <source>
        <dbReference type="Proteomes" id="UP001328107"/>
    </source>
</evidence>
<evidence type="ECO:0000313" key="10">
    <source>
        <dbReference type="EMBL" id="GMR35667.1"/>
    </source>
</evidence>
<evidence type="ECO:0000256" key="1">
    <source>
        <dbReference type="ARBA" id="ARBA00005755"/>
    </source>
</evidence>
<sequence length="223" mass="25914">ISLGGERADEIFDRTMRRIDLIKSQYPDVEVIWECQIKDELAANKDGIRDFFKEVEIIERLKIRDALYGGRVEVIRSFLRSTQHTVVKYYDICSLYPAIQSTREFPIGHPQVITSDFKEVSGTSFPYRGIAKIRVLPPQDLLFAALPHRFDGSLIFCLCAACLKERKEYCDHDDEMDRSWVGTYATIEIELALRKGYRILILQAVYEAKGWDRSLVFQMDFDL</sequence>
<comment type="caution">
    <text evidence="10">The sequence shown here is derived from an EMBL/GenBank/DDBJ whole genome shotgun (WGS) entry which is preliminary data.</text>
</comment>
<name>A0AAN4ZDA9_9BILA</name>
<proteinExistence type="inferred from homology"/>
<evidence type="ECO:0000256" key="8">
    <source>
        <dbReference type="ARBA" id="ARBA00049244"/>
    </source>
</evidence>
<dbReference type="PANTHER" id="PTHR33568">
    <property type="entry name" value="DNA POLYMERASE"/>
    <property type="match status" value="1"/>
</dbReference>
<comment type="similarity">
    <text evidence="1">Belongs to the DNA polymerase type-B family.</text>
</comment>
<dbReference type="InterPro" id="IPR043502">
    <property type="entry name" value="DNA/RNA_pol_sf"/>
</dbReference>
<protein>
    <recommendedName>
        <fullName evidence="2">DNA-directed DNA polymerase</fullName>
        <ecNumber evidence="2">2.7.7.7</ecNumber>
    </recommendedName>
</protein>
<dbReference type="AlphaFoldDB" id="A0AAN4ZDA9"/>
<dbReference type="GO" id="GO:0003887">
    <property type="term" value="F:DNA-directed DNA polymerase activity"/>
    <property type="evidence" value="ECO:0007669"/>
    <property type="project" value="UniProtKB-KW"/>
</dbReference>
<dbReference type="GO" id="GO:0006260">
    <property type="term" value="P:DNA replication"/>
    <property type="evidence" value="ECO:0007669"/>
    <property type="project" value="UniProtKB-KW"/>
</dbReference>
<dbReference type="Pfam" id="PF03175">
    <property type="entry name" value="DNA_pol_B_2"/>
    <property type="match status" value="1"/>
</dbReference>
<dbReference type="Proteomes" id="UP001328107">
    <property type="component" value="Unassembled WGS sequence"/>
</dbReference>
<dbReference type="EMBL" id="BTRK01000002">
    <property type="protein sequence ID" value="GMR35667.1"/>
    <property type="molecule type" value="Genomic_DNA"/>
</dbReference>
<evidence type="ECO:0000256" key="5">
    <source>
        <dbReference type="ARBA" id="ARBA00022705"/>
    </source>
</evidence>
<dbReference type="InterPro" id="IPR023211">
    <property type="entry name" value="DNA_pol_palm_dom_sf"/>
</dbReference>
<accession>A0AAN4ZDA9</accession>
<dbReference type="SUPFAM" id="SSF56672">
    <property type="entry name" value="DNA/RNA polymerases"/>
    <property type="match status" value="1"/>
</dbReference>
<keyword evidence="6" id="KW-0239">DNA-directed DNA polymerase</keyword>
<keyword evidence="5" id="KW-0235">DNA replication</keyword>
<evidence type="ECO:0000256" key="6">
    <source>
        <dbReference type="ARBA" id="ARBA00022932"/>
    </source>
</evidence>
<organism evidence="10 11">
    <name type="scientific">Pristionchus mayeri</name>
    <dbReference type="NCBI Taxonomy" id="1317129"/>
    <lineage>
        <taxon>Eukaryota</taxon>
        <taxon>Metazoa</taxon>
        <taxon>Ecdysozoa</taxon>
        <taxon>Nematoda</taxon>
        <taxon>Chromadorea</taxon>
        <taxon>Rhabditida</taxon>
        <taxon>Rhabditina</taxon>
        <taxon>Diplogasteromorpha</taxon>
        <taxon>Diplogasteroidea</taxon>
        <taxon>Neodiplogasteridae</taxon>
        <taxon>Pristionchus</taxon>
    </lineage>
</organism>
<evidence type="ECO:0000256" key="2">
    <source>
        <dbReference type="ARBA" id="ARBA00012417"/>
    </source>
</evidence>
<keyword evidence="7" id="KW-0238">DNA-binding</keyword>
<gene>
    <name evidence="10" type="ORF">PMAYCL1PPCAC_05862</name>
</gene>
<dbReference type="GO" id="GO:0003677">
    <property type="term" value="F:DNA binding"/>
    <property type="evidence" value="ECO:0007669"/>
    <property type="project" value="UniProtKB-KW"/>
</dbReference>
<keyword evidence="3" id="KW-0808">Transferase</keyword>
<reference evidence="11" key="1">
    <citation type="submission" date="2022-10" db="EMBL/GenBank/DDBJ databases">
        <title>Genome assembly of Pristionchus species.</title>
        <authorList>
            <person name="Yoshida K."/>
            <person name="Sommer R.J."/>
        </authorList>
    </citation>
    <scope>NUCLEOTIDE SEQUENCE [LARGE SCALE GENOMIC DNA]</scope>
    <source>
        <strain evidence="11">RS5460</strain>
    </source>
</reference>
<evidence type="ECO:0000256" key="3">
    <source>
        <dbReference type="ARBA" id="ARBA00022679"/>
    </source>
</evidence>
<comment type="catalytic activity">
    <reaction evidence="8">
        <text>DNA(n) + a 2'-deoxyribonucleoside 5'-triphosphate = DNA(n+1) + diphosphate</text>
        <dbReference type="Rhea" id="RHEA:22508"/>
        <dbReference type="Rhea" id="RHEA-COMP:17339"/>
        <dbReference type="Rhea" id="RHEA-COMP:17340"/>
        <dbReference type="ChEBI" id="CHEBI:33019"/>
        <dbReference type="ChEBI" id="CHEBI:61560"/>
        <dbReference type="ChEBI" id="CHEBI:173112"/>
        <dbReference type="EC" id="2.7.7.7"/>
    </reaction>
</comment>
<evidence type="ECO:0000256" key="4">
    <source>
        <dbReference type="ARBA" id="ARBA00022695"/>
    </source>
</evidence>
<feature type="domain" description="DNA-directed DNA polymerase family B mitochondria/virus" evidence="9">
    <location>
        <begin position="62"/>
        <end position="206"/>
    </location>
</feature>